<dbReference type="GeneID" id="9803928"/>
<organism evidence="2 3">
    <name type="scientific">Caenorhabditis remanei</name>
    <name type="common">Caenorhabditis vulgaris</name>
    <dbReference type="NCBI Taxonomy" id="31234"/>
    <lineage>
        <taxon>Eukaryota</taxon>
        <taxon>Metazoa</taxon>
        <taxon>Ecdysozoa</taxon>
        <taxon>Nematoda</taxon>
        <taxon>Chromadorea</taxon>
        <taxon>Rhabditida</taxon>
        <taxon>Rhabditina</taxon>
        <taxon>Rhabditomorpha</taxon>
        <taxon>Rhabditoidea</taxon>
        <taxon>Rhabditidae</taxon>
        <taxon>Peloderinae</taxon>
        <taxon>Caenorhabditis</taxon>
    </lineage>
</organism>
<keyword evidence="1" id="KW-0812">Transmembrane</keyword>
<keyword evidence="1" id="KW-0472">Membrane</keyword>
<evidence type="ECO:0000313" key="2">
    <source>
        <dbReference type="EMBL" id="KAF1755223.1"/>
    </source>
</evidence>
<dbReference type="AlphaFoldDB" id="A0A6A5GKQ7"/>
<keyword evidence="1" id="KW-1133">Transmembrane helix</keyword>
<evidence type="ECO:0000256" key="1">
    <source>
        <dbReference type="SAM" id="Phobius"/>
    </source>
</evidence>
<dbReference type="EMBL" id="WUAV01000005">
    <property type="protein sequence ID" value="KAF1755223.1"/>
    <property type="molecule type" value="Genomic_DNA"/>
</dbReference>
<protein>
    <recommendedName>
        <fullName evidence="4">Serpentine receptor class gamma</fullName>
    </recommendedName>
</protein>
<accession>A0A6A5GKQ7</accession>
<gene>
    <name evidence="2" type="ORF">GCK72_021792</name>
</gene>
<name>A0A6A5GKQ7_CAERE</name>
<feature type="transmembrane region" description="Helical" evidence="1">
    <location>
        <begin position="81"/>
        <end position="108"/>
    </location>
</feature>
<comment type="caution">
    <text evidence="2">The sequence shown here is derived from an EMBL/GenBank/DDBJ whole genome shotgun (WGS) entry which is preliminary data.</text>
</comment>
<evidence type="ECO:0008006" key="4">
    <source>
        <dbReference type="Google" id="ProtNLM"/>
    </source>
</evidence>
<dbReference type="Proteomes" id="UP000483820">
    <property type="component" value="Chromosome V"/>
</dbReference>
<reference evidence="2 3" key="1">
    <citation type="submission" date="2019-12" db="EMBL/GenBank/DDBJ databases">
        <title>Chromosome-level assembly of the Caenorhabditis remanei genome.</title>
        <authorList>
            <person name="Teterina A.A."/>
            <person name="Willis J.H."/>
            <person name="Phillips P.C."/>
        </authorList>
    </citation>
    <scope>NUCLEOTIDE SEQUENCE [LARGE SCALE GENOMIC DNA]</scope>
    <source>
        <strain evidence="2 3">PX506</strain>
        <tissue evidence="2">Whole organism</tissue>
    </source>
</reference>
<sequence length="170" mass="19358">MPVYFQNVDPYNIGIDMGISDQDGKRWEFRPSQSPKDDMDSSYSTPLIIYNIIQVSVISVHFLFLLFNFGSASLIHVRSTFFDLVTIFSSVLSARTLMTFLFFVFLAIRKKEGSITGYMNVFMQVTLYGNFIGDYFSQSMLALMACNRYLSVCSSEKVFNGVMGSRLVWG</sequence>
<evidence type="ECO:0000313" key="3">
    <source>
        <dbReference type="Proteomes" id="UP000483820"/>
    </source>
</evidence>
<feature type="transmembrane region" description="Helical" evidence="1">
    <location>
        <begin position="47"/>
        <end position="69"/>
    </location>
</feature>
<dbReference type="KEGG" id="crq:GCK72_021792"/>
<proteinExistence type="predicted"/>
<dbReference type="CTD" id="9803928"/>
<dbReference type="RefSeq" id="XP_003091860.2">
    <property type="nucleotide sequence ID" value="XM_003091812.2"/>
</dbReference>